<dbReference type="InterPro" id="IPR001867">
    <property type="entry name" value="OmpR/PhoB-type_DNA-bd"/>
</dbReference>
<reference evidence="9" key="2">
    <citation type="submission" date="2012-08" db="EMBL/GenBank/DDBJ databases">
        <title>Whole-genome sequence of Nocardiopsis alba strain ATCC BAA-2165 associated with honeybees.</title>
        <authorList>
            <person name="Qiao J."/>
            <person name="Chen L."/>
            <person name="Li Y."/>
            <person name="Wang J."/>
            <person name="Zhang W."/>
            <person name="Chen S."/>
        </authorList>
    </citation>
    <scope>NUCLEOTIDE SEQUENCE [LARGE SCALE GENOMIC DNA]</scope>
    <source>
        <strain evidence="9">ATCC BAA-2165 / BE74</strain>
    </source>
</reference>
<gene>
    <name evidence="8" type="ordered locus">B005_4337</name>
</gene>
<dbReference type="KEGG" id="nal:B005_4337"/>
<reference evidence="8 9" key="1">
    <citation type="journal article" date="2012" name="J. Bacteriol.">
        <title>Whole-Genome Sequence of Nocardiopsis alba Strain ATCC BAA-2165, Associated with Honeybees.</title>
        <authorList>
            <person name="Qiao J."/>
            <person name="Chen L."/>
            <person name="Li Y."/>
            <person name="Wang J."/>
            <person name="Zhang W."/>
            <person name="Chen S."/>
        </authorList>
    </citation>
    <scope>NUCLEOTIDE SEQUENCE [LARGE SCALE GENOMIC DNA]</scope>
    <source>
        <strain evidence="9">ATCC BAA-2165 / BE74</strain>
    </source>
</reference>
<evidence type="ECO:0000256" key="4">
    <source>
        <dbReference type="ARBA" id="ARBA00023163"/>
    </source>
</evidence>
<dbReference type="OrthoDB" id="5521887at2"/>
<protein>
    <submittedName>
        <fullName evidence="8">Transcriptional regulatory family protein</fullName>
    </submittedName>
</protein>
<dbReference type="InterPro" id="IPR011990">
    <property type="entry name" value="TPR-like_helical_dom_sf"/>
</dbReference>
<evidence type="ECO:0000313" key="8">
    <source>
        <dbReference type="EMBL" id="AFR05816.1"/>
    </source>
</evidence>
<dbReference type="GO" id="GO:0003677">
    <property type="term" value="F:DNA binding"/>
    <property type="evidence" value="ECO:0007669"/>
    <property type="project" value="UniProtKB-UniRule"/>
</dbReference>
<dbReference type="Pfam" id="PF13424">
    <property type="entry name" value="TPR_12"/>
    <property type="match status" value="2"/>
</dbReference>
<dbReference type="CDD" id="cd15831">
    <property type="entry name" value="BTAD"/>
    <property type="match status" value="1"/>
</dbReference>
<dbReference type="Proteomes" id="UP000003779">
    <property type="component" value="Chromosome"/>
</dbReference>
<organism evidence="8 9">
    <name type="scientific">Nocardiopsis alba (strain ATCC BAA-2165 / BE74)</name>
    <dbReference type="NCBI Taxonomy" id="1205910"/>
    <lineage>
        <taxon>Bacteria</taxon>
        <taxon>Bacillati</taxon>
        <taxon>Actinomycetota</taxon>
        <taxon>Actinomycetes</taxon>
        <taxon>Streptosporangiales</taxon>
        <taxon>Nocardiopsidaceae</taxon>
        <taxon>Nocardiopsis</taxon>
    </lineage>
</organism>
<dbReference type="PANTHER" id="PTHR35807:SF1">
    <property type="entry name" value="TRANSCRIPTIONAL REGULATOR REDD"/>
    <property type="match status" value="1"/>
</dbReference>
<dbReference type="AlphaFoldDB" id="J7KZ65"/>
<dbReference type="eggNOG" id="COG1672">
    <property type="taxonomic scope" value="Bacteria"/>
</dbReference>
<accession>J7KZ65</accession>
<keyword evidence="4" id="KW-0804">Transcription</keyword>
<comment type="similarity">
    <text evidence="1">Belongs to the AfsR/DnrI/RedD regulatory family.</text>
</comment>
<dbReference type="PRINTS" id="PR00364">
    <property type="entry name" value="DISEASERSIST"/>
</dbReference>
<evidence type="ECO:0000256" key="6">
    <source>
        <dbReference type="SAM" id="MobiDB-lite"/>
    </source>
</evidence>
<evidence type="ECO:0000256" key="3">
    <source>
        <dbReference type="ARBA" id="ARBA00023125"/>
    </source>
</evidence>
<feature type="region of interest" description="Disordered" evidence="6">
    <location>
        <begin position="241"/>
        <end position="262"/>
    </location>
</feature>
<dbReference type="PATRIC" id="fig|1205910.3.peg.4107"/>
<dbReference type="SMART" id="SM01043">
    <property type="entry name" value="BTAD"/>
    <property type="match status" value="1"/>
</dbReference>
<keyword evidence="3 5" id="KW-0238">DNA-binding</keyword>
<dbReference type="STRING" id="1205910.B005_4337"/>
<dbReference type="Pfam" id="PF00486">
    <property type="entry name" value="Trans_reg_C"/>
    <property type="match status" value="1"/>
</dbReference>
<dbReference type="SUPFAM" id="SSF48452">
    <property type="entry name" value="TPR-like"/>
    <property type="match status" value="4"/>
</dbReference>
<dbReference type="SMART" id="SM00862">
    <property type="entry name" value="Trans_reg_C"/>
    <property type="match status" value="1"/>
</dbReference>
<dbReference type="PANTHER" id="PTHR35807">
    <property type="entry name" value="TRANSCRIPTIONAL REGULATOR REDD-RELATED"/>
    <property type="match status" value="1"/>
</dbReference>
<dbReference type="InterPro" id="IPR019734">
    <property type="entry name" value="TPR_rpt"/>
</dbReference>
<feature type="domain" description="OmpR/PhoB-type" evidence="7">
    <location>
        <begin position="1"/>
        <end position="93"/>
    </location>
</feature>
<sequence length="1046" mass="117336">MQLHVLGSVRLYFDDKPVDLGSGRERELLTYLALAGRTPLPAAELANRLWASPPSTYRSTLHTYVTRLRRRLETAGIERTLLSHEDSGYRLGLEPEDIDWSRLERLREHAHALRRVDQHATARTLLREALRLRKDTPLAGLSGQWAARMRHTMEQVYQDVLSEWAELALASGETSEVLDVLDKALMLYPTNEVLHRLVLRTLRSVGRSADALVVYQRLKNRLAEDLGVDPSRETRREFEEILQTTKSNSGPRRPEEERGPTTVHTLDNLDREQKLFRGRESELLLLTSRLRDRPSSSPRVWAISGMAGVGKSSLAMRAAHQVKSDFPHARLTLDLRGSHGRLAPLTPTEAMTELLRLLRIPATHIPESLPEQVALWRAHTRSMRLLLVLDDAASSAQVAPLLPVGAESAVLITSRFQLTEINEVDHLPLGLPSPDESTEIFIAASGRPPRQMEADPLLEEVITRCGRLPLAMRLVATILRLSSPSWSLRSLLDRLSVGRGGLDAFRSGETDLARVFDLALRSVSDEARRAFLYLGLHPTRIMSGPIAAALISSDESAARDALAELVSACLIEEHRPDRFRLHTLLKDHASDIAARELPSDGISASRGRMYEVYLNRSLAADRALHPHRPGRDEVELEHQVPRWDRARAEAWFRGELPNLVTLIGVAQVSDHGSVMADLAHAIAEYLDVHGPWHIAPSLHERACREHRESDPARRSARGHFDLARALLRTGDFKRALHCNRIAREQWRKAGDGLGEAWAIAHRGQIRWRQGRYDLSLELLEQALERFETLTHRPGIVFALHNRGLCHVYTGASHQAVADFSDVARLLEGGGDPHMLANARINLADALNQLGFHREAWSLCESVLDLARKSGDGRREALAWANMGDLSLGRHDPEQAITCARQALVCLDRFHDQWTKTAVLSTLGSAHSMQGKSNKAQEYFQRCLRMRGFAPPNVTFDVHLGLAELEQDQDHPRESIEHLEHALGTATEHGLRKQRAQALYRLGQRHLDLGDGEKWRACLEEAAALYELLMAPEASVVRALLDTSLER</sequence>
<dbReference type="InterPro" id="IPR051677">
    <property type="entry name" value="AfsR-DnrI-RedD_regulator"/>
</dbReference>
<dbReference type="Gene3D" id="1.25.40.10">
    <property type="entry name" value="Tetratricopeptide repeat domain"/>
    <property type="match status" value="3"/>
</dbReference>
<dbReference type="SUPFAM" id="SSF46894">
    <property type="entry name" value="C-terminal effector domain of the bipartite response regulators"/>
    <property type="match status" value="1"/>
</dbReference>
<dbReference type="Gene3D" id="1.10.10.10">
    <property type="entry name" value="Winged helix-like DNA-binding domain superfamily/Winged helix DNA-binding domain"/>
    <property type="match status" value="1"/>
</dbReference>
<evidence type="ECO:0000256" key="5">
    <source>
        <dbReference type="PROSITE-ProRule" id="PRU01091"/>
    </source>
</evidence>
<dbReference type="GO" id="GO:0000160">
    <property type="term" value="P:phosphorelay signal transduction system"/>
    <property type="evidence" value="ECO:0007669"/>
    <property type="project" value="InterPro"/>
</dbReference>
<feature type="DNA-binding region" description="OmpR/PhoB-type" evidence="5">
    <location>
        <begin position="1"/>
        <end position="93"/>
    </location>
</feature>
<dbReference type="RefSeq" id="WP_014908284.1">
    <property type="nucleotide sequence ID" value="NC_018524.1"/>
</dbReference>
<dbReference type="GO" id="GO:0006355">
    <property type="term" value="P:regulation of DNA-templated transcription"/>
    <property type="evidence" value="ECO:0007669"/>
    <property type="project" value="InterPro"/>
</dbReference>
<dbReference type="eggNOG" id="COG0457">
    <property type="taxonomic scope" value="Bacteria"/>
</dbReference>
<dbReference type="PROSITE" id="PS51755">
    <property type="entry name" value="OMPR_PHOB"/>
    <property type="match status" value="1"/>
</dbReference>
<evidence type="ECO:0000256" key="2">
    <source>
        <dbReference type="ARBA" id="ARBA00023015"/>
    </source>
</evidence>
<dbReference type="InterPro" id="IPR027417">
    <property type="entry name" value="P-loop_NTPase"/>
</dbReference>
<dbReference type="GO" id="GO:0043531">
    <property type="term" value="F:ADP binding"/>
    <property type="evidence" value="ECO:0007669"/>
    <property type="project" value="InterPro"/>
</dbReference>
<dbReference type="HOGENOM" id="CLU_004665_2_0_11"/>
<dbReference type="Pfam" id="PF03704">
    <property type="entry name" value="BTAD"/>
    <property type="match status" value="1"/>
</dbReference>
<evidence type="ECO:0000259" key="7">
    <source>
        <dbReference type="PROSITE" id="PS51755"/>
    </source>
</evidence>
<evidence type="ECO:0000313" key="9">
    <source>
        <dbReference type="Proteomes" id="UP000003779"/>
    </source>
</evidence>
<dbReference type="CDD" id="cd00383">
    <property type="entry name" value="trans_reg_C"/>
    <property type="match status" value="1"/>
</dbReference>
<dbReference type="SUPFAM" id="SSF52540">
    <property type="entry name" value="P-loop containing nucleoside triphosphate hydrolases"/>
    <property type="match status" value="1"/>
</dbReference>
<dbReference type="SMART" id="SM00028">
    <property type="entry name" value="TPR"/>
    <property type="match status" value="9"/>
</dbReference>
<dbReference type="InterPro" id="IPR036388">
    <property type="entry name" value="WH-like_DNA-bd_sf"/>
</dbReference>
<dbReference type="eggNOG" id="COG3629">
    <property type="taxonomic scope" value="Bacteria"/>
</dbReference>
<keyword evidence="2" id="KW-0805">Transcription regulation</keyword>
<dbReference type="InterPro" id="IPR005158">
    <property type="entry name" value="BTAD"/>
</dbReference>
<evidence type="ECO:0000256" key="1">
    <source>
        <dbReference type="ARBA" id="ARBA00005820"/>
    </source>
</evidence>
<dbReference type="InterPro" id="IPR016032">
    <property type="entry name" value="Sig_transdc_resp-reg_C-effctor"/>
</dbReference>
<proteinExistence type="inferred from homology"/>
<dbReference type="EMBL" id="CP003788">
    <property type="protein sequence ID" value="AFR05816.1"/>
    <property type="molecule type" value="Genomic_DNA"/>
</dbReference>
<name>J7KZ65_NOCAA</name>